<sequence>MGRWFSKARKKLPEQTGEVQLPEDTVHESDAAKRCPDCAEKVKAHARICRFCGHEFRQSRINGFRDIAAADHEHRRRRRARDRRTISVVIFGAVGLWFVSGKSDLSVPSTLPIEAKAVISSAPASATSMAVPFTSASTPEAVPVPTPRSSGQGESILHSLLADSDESERDAEAAEAVACRDDIQCWEDKKEFAAAIACQPRIEGLAKYDFKWTDGFFEPKFSKFAWNSKKKGIVAYWGDTIQFQNGLGAWQKHSYKCIYDSRLDVALEATAWPGRL</sequence>
<protein>
    <submittedName>
        <fullName evidence="2">Uncharacterized protein</fullName>
    </submittedName>
</protein>
<keyword evidence="1" id="KW-0472">Membrane</keyword>
<evidence type="ECO:0000313" key="3">
    <source>
        <dbReference type="Proteomes" id="UP001164020"/>
    </source>
</evidence>
<accession>A0ABY7C0X9</accession>
<evidence type="ECO:0000256" key="1">
    <source>
        <dbReference type="SAM" id="Phobius"/>
    </source>
</evidence>
<feature type="transmembrane region" description="Helical" evidence="1">
    <location>
        <begin position="85"/>
        <end position="101"/>
    </location>
</feature>
<keyword evidence="1" id="KW-1133">Transmembrane helix</keyword>
<keyword evidence="3" id="KW-1185">Reference proteome</keyword>
<organism evidence="2 3">
    <name type="scientific">Jiella pelagia</name>
    <dbReference type="NCBI Taxonomy" id="2986949"/>
    <lineage>
        <taxon>Bacteria</taxon>
        <taxon>Pseudomonadati</taxon>
        <taxon>Pseudomonadota</taxon>
        <taxon>Alphaproteobacteria</taxon>
        <taxon>Hyphomicrobiales</taxon>
        <taxon>Aurantimonadaceae</taxon>
        <taxon>Jiella</taxon>
    </lineage>
</organism>
<keyword evidence="1" id="KW-0812">Transmembrane</keyword>
<dbReference type="RefSeq" id="WP_268881757.1">
    <property type="nucleotide sequence ID" value="NZ_CP114029.1"/>
</dbReference>
<proteinExistence type="predicted"/>
<dbReference type="Proteomes" id="UP001164020">
    <property type="component" value="Chromosome"/>
</dbReference>
<gene>
    <name evidence="2" type="ORF">OH818_03180</name>
</gene>
<evidence type="ECO:0000313" key="2">
    <source>
        <dbReference type="EMBL" id="WAP69317.1"/>
    </source>
</evidence>
<name>A0ABY7C0X9_9HYPH</name>
<dbReference type="EMBL" id="CP114029">
    <property type="protein sequence ID" value="WAP69317.1"/>
    <property type="molecule type" value="Genomic_DNA"/>
</dbReference>
<reference evidence="2" key="1">
    <citation type="submission" date="2022-12" db="EMBL/GenBank/DDBJ databases">
        <title>Jiella pelagia sp. nov., isolated from phosphonate enriched culture of Northwest Pacific surface seawater.</title>
        <authorList>
            <person name="Shin D.Y."/>
            <person name="Hwang C.Y."/>
        </authorList>
    </citation>
    <scope>NUCLEOTIDE SEQUENCE</scope>
    <source>
        <strain evidence="2">HL-NP1</strain>
    </source>
</reference>